<reference evidence="2" key="1">
    <citation type="journal article" date="2019" name="Sci. Rep.">
        <title>Draft genome of Tanacetum cinerariifolium, the natural source of mosquito coil.</title>
        <authorList>
            <person name="Yamashiro T."/>
            <person name="Shiraishi A."/>
            <person name="Satake H."/>
            <person name="Nakayama K."/>
        </authorList>
    </citation>
    <scope>NUCLEOTIDE SEQUENCE</scope>
</reference>
<comment type="caution">
    <text evidence="2">The sequence shown here is derived from an EMBL/GenBank/DDBJ whole genome shotgun (WGS) entry which is preliminary data.</text>
</comment>
<feature type="region of interest" description="Disordered" evidence="1">
    <location>
        <begin position="1"/>
        <end position="42"/>
    </location>
</feature>
<proteinExistence type="predicted"/>
<name>A0A699SDX6_TANCI</name>
<organism evidence="2">
    <name type="scientific">Tanacetum cinerariifolium</name>
    <name type="common">Dalmatian daisy</name>
    <name type="synonym">Chrysanthemum cinerariifolium</name>
    <dbReference type="NCBI Taxonomy" id="118510"/>
    <lineage>
        <taxon>Eukaryota</taxon>
        <taxon>Viridiplantae</taxon>
        <taxon>Streptophyta</taxon>
        <taxon>Embryophyta</taxon>
        <taxon>Tracheophyta</taxon>
        <taxon>Spermatophyta</taxon>
        <taxon>Magnoliopsida</taxon>
        <taxon>eudicotyledons</taxon>
        <taxon>Gunneridae</taxon>
        <taxon>Pentapetalae</taxon>
        <taxon>asterids</taxon>
        <taxon>campanulids</taxon>
        <taxon>Asterales</taxon>
        <taxon>Asteraceae</taxon>
        <taxon>Asteroideae</taxon>
        <taxon>Anthemideae</taxon>
        <taxon>Anthemidinae</taxon>
        <taxon>Tanacetum</taxon>
    </lineage>
</organism>
<dbReference type="AlphaFoldDB" id="A0A699SDX6"/>
<gene>
    <name evidence="2" type="ORF">Tci_867632</name>
</gene>
<evidence type="ECO:0000256" key="1">
    <source>
        <dbReference type="SAM" id="MobiDB-lite"/>
    </source>
</evidence>
<accession>A0A699SDX6</accession>
<protein>
    <submittedName>
        <fullName evidence="2">Uncharacterized protein</fullName>
    </submittedName>
</protein>
<dbReference type="EMBL" id="BKCJ011155708">
    <property type="protein sequence ID" value="GFC95662.1"/>
    <property type="molecule type" value="Genomic_DNA"/>
</dbReference>
<sequence>MQTTQDLEEPSHQEFETGAADDQPIAEASQHPKWFQQQKKPPTSDCAWNKTLSATHGSIQLWISDLAKQADFRFSFNELMDTPVDFSAFLMNRLKLDTLTPELLVGPTYELIKGSCKSLVELEFLLEEVYKVTADQLDWNNPEGQQYPHNLLKPLPLIPNSRGYRVISFDHFINNDLEYLCGGASSRKYITFVTKTKAIDYRHIKWIEDLVPRTMWSQEPVGYDKYALSGISH</sequence>
<evidence type="ECO:0000313" key="2">
    <source>
        <dbReference type="EMBL" id="GFC95662.1"/>
    </source>
</evidence>